<feature type="domain" description="DUF5930" evidence="4">
    <location>
        <begin position="1"/>
        <end position="319"/>
    </location>
</feature>
<keyword evidence="2" id="KW-1133">Transmembrane helix</keyword>
<evidence type="ECO:0000256" key="1">
    <source>
        <dbReference type="ARBA" id="ARBA00022729"/>
    </source>
</evidence>
<dbReference type="Pfam" id="PF01551">
    <property type="entry name" value="Peptidase_M23"/>
    <property type="match status" value="1"/>
</dbReference>
<feature type="domain" description="M23ase beta-sheet core" evidence="3">
    <location>
        <begin position="340"/>
        <end position="435"/>
    </location>
</feature>
<dbReference type="Pfam" id="PF19353">
    <property type="entry name" value="DUF5930"/>
    <property type="match status" value="1"/>
</dbReference>
<name>A0A918MGB8_9RHOB</name>
<organism evidence="5 6">
    <name type="scientific">Gemmobacter lanyuensis</name>
    <dbReference type="NCBI Taxonomy" id="1054497"/>
    <lineage>
        <taxon>Bacteria</taxon>
        <taxon>Pseudomonadati</taxon>
        <taxon>Pseudomonadota</taxon>
        <taxon>Alphaproteobacteria</taxon>
        <taxon>Rhodobacterales</taxon>
        <taxon>Paracoccaceae</taxon>
        <taxon>Gemmobacter</taxon>
    </lineage>
</organism>
<proteinExistence type="predicted"/>
<feature type="transmembrane region" description="Helical" evidence="2">
    <location>
        <begin position="41"/>
        <end position="63"/>
    </location>
</feature>
<evidence type="ECO:0000313" key="5">
    <source>
        <dbReference type="EMBL" id="GGW22708.1"/>
    </source>
</evidence>
<dbReference type="RefSeq" id="WP_189632374.1">
    <property type="nucleotide sequence ID" value="NZ_BMYQ01000001.1"/>
</dbReference>
<keyword evidence="2" id="KW-0472">Membrane</keyword>
<dbReference type="EMBL" id="BMYQ01000001">
    <property type="protein sequence ID" value="GGW22708.1"/>
    <property type="molecule type" value="Genomic_DNA"/>
</dbReference>
<evidence type="ECO:0000256" key="2">
    <source>
        <dbReference type="SAM" id="Phobius"/>
    </source>
</evidence>
<gene>
    <name evidence="5" type="ORF">GCM10011452_06680</name>
</gene>
<dbReference type="SUPFAM" id="SSF51261">
    <property type="entry name" value="Duplicated hybrid motif"/>
    <property type="match status" value="1"/>
</dbReference>
<reference evidence="5" key="2">
    <citation type="submission" date="2020-09" db="EMBL/GenBank/DDBJ databases">
        <authorList>
            <person name="Sun Q."/>
            <person name="Kim S."/>
        </authorList>
    </citation>
    <scope>NUCLEOTIDE SEQUENCE</scope>
    <source>
        <strain evidence="5">KCTC 23714</strain>
    </source>
</reference>
<dbReference type="Gene3D" id="2.70.70.10">
    <property type="entry name" value="Glucose Permease (Domain IIA)"/>
    <property type="match status" value="1"/>
</dbReference>
<protein>
    <submittedName>
        <fullName evidence="5">Peptidase M23</fullName>
    </submittedName>
</protein>
<dbReference type="AlphaFoldDB" id="A0A918MGB8"/>
<keyword evidence="1" id="KW-0732">Signal</keyword>
<accession>A0A918MGB8</accession>
<dbReference type="InterPro" id="IPR016047">
    <property type="entry name" value="M23ase_b-sheet_dom"/>
</dbReference>
<dbReference type="GO" id="GO:0004222">
    <property type="term" value="F:metalloendopeptidase activity"/>
    <property type="evidence" value="ECO:0007669"/>
    <property type="project" value="TreeGrafter"/>
</dbReference>
<dbReference type="InterPro" id="IPR011055">
    <property type="entry name" value="Dup_hybrid_motif"/>
</dbReference>
<dbReference type="Proteomes" id="UP000628984">
    <property type="component" value="Unassembled WGS sequence"/>
</dbReference>
<comment type="caution">
    <text evidence="5">The sequence shown here is derived from an EMBL/GenBank/DDBJ whole genome shotgun (WGS) entry which is preliminary data.</text>
</comment>
<keyword evidence="6" id="KW-1185">Reference proteome</keyword>
<dbReference type="PANTHER" id="PTHR21666:SF289">
    <property type="entry name" value="L-ALA--D-GLU ENDOPEPTIDASE"/>
    <property type="match status" value="1"/>
</dbReference>
<dbReference type="PANTHER" id="PTHR21666">
    <property type="entry name" value="PEPTIDASE-RELATED"/>
    <property type="match status" value="1"/>
</dbReference>
<sequence>MLTRLAYRIHAKLETVLPEQRLFLKSDSATRFIRLRPGTQALVLVVGAGMLVWTIFASSIVVMDSISAGSDEDQAGVQQALFEERLTGLSNDRDLRAEEASRAQERFNLALAEVSKMQARLLESEDRRKELETGIDVIQNTLRRTIRERDEARAAADRATLALTAQAGAPSTELGRARDAVATLEIMSGALGATARERDEMVKMADAARNEAANTLRAKQELQLRNDAIFARLEEAVTVSMEPLDRMFRAAGLSPDDLLDQVRRGYSGQGGPMTPIISTKGGILTPDEARANTILQGLDRMNMYRLAAVKTPFANPIPSGRYRFTSGFGTRDDPTGRGRRMHEGLDFAGAYGTPIEATADGTVIEAGWANGYGRMVKIRHDFGVSTLYGHLSEIHVSVGQKVSRGDRIGDMGNSGRSTGTHLHYEVHVGGRPVNPMTFIKAASDVF</sequence>
<evidence type="ECO:0000259" key="4">
    <source>
        <dbReference type="Pfam" id="PF19353"/>
    </source>
</evidence>
<keyword evidence="2" id="KW-0812">Transmembrane</keyword>
<evidence type="ECO:0000259" key="3">
    <source>
        <dbReference type="Pfam" id="PF01551"/>
    </source>
</evidence>
<evidence type="ECO:0000313" key="6">
    <source>
        <dbReference type="Proteomes" id="UP000628984"/>
    </source>
</evidence>
<dbReference type="FunFam" id="2.70.70.10:FF:000006">
    <property type="entry name" value="M23 family peptidase"/>
    <property type="match status" value="1"/>
</dbReference>
<reference evidence="5" key="1">
    <citation type="journal article" date="2014" name="Int. J. Syst. Evol. Microbiol.">
        <title>Complete genome sequence of Corynebacterium casei LMG S-19264T (=DSM 44701T), isolated from a smear-ripened cheese.</title>
        <authorList>
            <consortium name="US DOE Joint Genome Institute (JGI-PGF)"/>
            <person name="Walter F."/>
            <person name="Albersmeier A."/>
            <person name="Kalinowski J."/>
            <person name="Ruckert C."/>
        </authorList>
    </citation>
    <scope>NUCLEOTIDE SEQUENCE</scope>
    <source>
        <strain evidence="5">KCTC 23714</strain>
    </source>
</reference>
<dbReference type="InterPro" id="IPR050570">
    <property type="entry name" value="Cell_wall_metabolism_enzyme"/>
</dbReference>
<dbReference type="CDD" id="cd12797">
    <property type="entry name" value="M23_peptidase"/>
    <property type="match status" value="1"/>
</dbReference>
<dbReference type="InterPro" id="IPR045974">
    <property type="entry name" value="DUF5930"/>
</dbReference>